<accession>A0ABZ0HVX3</accession>
<gene>
    <name evidence="1" type="ORF">RZS28_03380</name>
</gene>
<dbReference type="RefSeq" id="WP_407341029.1">
    <property type="nucleotide sequence ID" value="NZ_CP136862.1"/>
</dbReference>
<proteinExistence type="predicted"/>
<name>A0ABZ0HVX3_9HYPH</name>
<evidence type="ECO:0000313" key="1">
    <source>
        <dbReference type="EMBL" id="WOJ91437.1"/>
    </source>
</evidence>
<sequence length="91" mass="10320">MKLVDEANQDDMGRVLGYYVYGDTKIWFEDGKVHRADGPAVISPDGVERWYLRGKEITIDARSFFSANKWSVKKGLDTPEKLAAFQAAFCK</sequence>
<protein>
    <submittedName>
        <fullName evidence="1">Aldehyde dehydrogenase</fullName>
    </submittedName>
</protein>
<organism evidence="1 2">
    <name type="scientific">Methylocapsa polymorpha</name>
    <dbReference type="NCBI Taxonomy" id="3080828"/>
    <lineage>
        <taxon>Bacteria</taxon>
        <taxon>Pseudomonadati</taxon>
        <taxon>Pseudomonadota</taxon>
        <taxon>Alphaproteobacteria</taxon>
        <taxon>Hyphomicrobiales</taxon>
        <taxon>Beijerinckiaceae</taxon>
        <taxon>Methylocapsa</taxon>
    </lineage>
</organism>
<reference evidence="1 2" key="1">
    <citation type="submission" date="2023-10" db="EMBL/GenBank/DDBJ databases">
        <title>Novel methanotroph of the genus Methylocapsa from a subarctic wetland.</title>
        <authorList>
            <person name="Belova S.E."/>
            <person name="Oshkin I.Y."/>
            <person name="Miroshnikov K."/>
            <person name="Dedysh S.N."/>
        </authorList>
    </citation>
    <scope>NUCLEOTIDE SEQUENCE [LARGE SCALE GENOMIC DNA]</scope>
    <source>
        <strain evidence="1 2">RX1</strain>
    </source>
</reference>
<keyword evidence="2" id="KW-1185">Reference proteome</keyword>
<dbReference type="Proteomes" id="UP001626536">
    <property type="component" value="Chromosome"/>
</dbReference>
<evidence type="ECO:0000313" key="2">
    <source>
        <dbReference type="Proteomes" id="UP001626536"/>
    </source>
</evidence>
<dbReference type="EMBL" id="CP136862">
    <property type="protein sequence ID" value="WOJ91437.1"/>
    <property type="molecule type" value="Genomic_DNA"/>
</dbReference>